<evidence type="ECO:0000313" key="2">
    <source>
        <dbReference type="Proteomes" id="UP000836387"/>
    </source>
</evidence>
<comment type="caution">
    <text evidence="1">The sequence shown here is derived from an EMBL/GenBank/DDBJ whole genome shotgun (WGS) entry which is preliminary data.</text>
</comment>
<protein>
    <submittedName>
        <fullName evidence="1">Uncharacterized protein</fullName>
    </submittedName>
</protein>
<reference evidence="1" key="2">
    <citation type="submission" date="2021-10" db="EMBL/GenBank/DDBJ databases">
        <authorList>
            <person name="Piombo E."/>
        </authorList>
    </citation>
    <scope>NUCLEOTIDE SEQUENCE</scope>
</reference>
<sequence>MDARNERLKPPQPSATMEASKRIVLITGLECAKLLSKISSQYHILLGCRSLEKGEKALDELLAGNPLGTINLIQLDVTSAASIQSAVQYITENHGRLDVLVSNAGITSTAKPIINQLHETFDTNTFGPAVLTEAMTHLRQKSRESRMIFVSSELGSFGRRTDRKYMYDAIDAMAYHMSKAALNMLAMCFAKSSESWETPAKTWCYDPGFCVIDLMGPQDRKNREKLGARSSEPGAQGLIPIIEGQRDLDAGKLVDDSSTLLW</sequence>
<accession>A0ACA9UKS8</accession>
<keyword evidence="2" id="KW-1185">Reference proteome</keyword>
<proteinExistence type="predicted"/>
<organism evidence="1 2">
    <name type="scientific">Clonostachys rosea f. rosea IK726</name>
    <dbReference type="NCBI Taxonomy" id="1349383"/>
    <lineage>
        <taxon>Eukaryota</taxon>
        <taxon>Fungi</taxon>
        <taxon>Dikarya</taxon>
        <taxon>Ascomycota</taxon>
        <taxon>Pezizomycotina</taxon>
        <taxon>Sordariomycetes</taxon>
        <taxon>Hypocreomycetidae</taxon>
        <taxon>Hypocreales</taxon>
        <taxon>Bionectriaceae</taxon>
        <taxon>Clonostachys</taxon>
    </lineage>
</organism>
<evidence type="ECO:0000313" key="1">
    <source>
        <dbReference type="EMBL" id="CAG9953995.1"/>
    </source>
</evidence>
<dbReference type="Proteomes" id="UP000836387">
    <property type="component" value="Unassembled WGS sequence"/>
</dbReference>
<reference evidence="1" key="1">
    <citation type="submission" date="2020-04" db="EMBL/GenBank/DDBJ databases">
        <authorList>
            <person name="Broberg M."/>
        </authorList>
    </citation>
    <scope>NUCLEOTIDE SEQUENCE</scope>
</reference>
<gene>
    <name evidence="1" type="ORF">CRV2_00018825</name>
</gene>
<name>A0ACA9UKS8_BIOOC</name>
<dbReference type="EMBL" id="CADEHS020000552">
    <property type="protein sequence ID" value="CAG9953995.1"/>
    <property type="molecule type" value="Genomic_DNA"/>
</dbReference>